<evidence type="ECO:0000256" key="11">
    <source>
        <dbReference type="ARBA" id="ARBA00022882"/>
    </source>
</evidence>
<feature type="compositionally biased region" description="Basic and acidic residues" evidence="23">
    <location>
        <begin position="1951"/>
        <end position="1965"/>
    </location>
</feature>
<keyword evidence="7" id="KW-0479">Metal-binding</keyword>
<dbReference type="FunFam" id="1.10.287.70:FF:000054">
    <property type="entry name" value="Voltage-dependent T-type calcium channel subunit alpha"/>
    <property type="match status" value="1"/>
</dbReference>
<comment type="catalytic activity">
    <reaction evidence="17">
        <text>Ca(2+)(in) = Ca(2+)(out)</text>
        <dbReference type="Rhea" id="RHEA:29671"/>
        <dbReference type="ChEBI" id="CHEBI:29108"/>
    </reaction>
</comment>
<keyword evidence="15" id="KW-0325">Glycoprotein</keyword>
<evidence type="ECO:0000256" key="15">
    <source>
        <dbReference type="ARBA" id="ARBA00023180"/>
    </source>
</evidence>
<feature type="compositionally biased region" description="Low complexity" evidence="23">
    <location>
        <begin position="2030"/>
        <end position="2043"/>
    </location>
</feature>
<evidence type="ECO:0000313" key="26">
    <source>
        <dbReference type="EMBL" id="TNM97235.1"/>
    </source>
</evidence>
<protein>
    <recommendedName>
        <fullName evidence="21">Voltage-dependent T-type calcium channel subunit alpha-1H</fullName>
    </recommendedName>
    <alternativeName>
        <fullName evidence="22">Voltage-gated calcium channel subunit alpha Cav3.2</fullName>
    </alternativeName>
</protein>
<feature type="compositionally biased region" description="Low complexity" evidence="23">
    <location>
        <begin position="1900"/>
        <end position="1918"/>
    </location>
</feature>
<comment type="similarity">
    <text evidence="19">Belongs to the calcium channel alpha-1 subunit (TC 1.A.1.11) family. CACNA1H subfamily.</text>
</comment>
<feature type="transmembrane region" description="Helical" evidence="24">
    <location>
        <begin position="502"/>
        <end position="523"/>
    </location>
</feature>
<dbReference type="FunFam" id="1.20.120.350:FF:000008">
    <property type="entry name" value="Voltage-dependent T-type calcium channel subunit alpha"/>
    <property type="match status" value="1"/>
</dbReference>
<feature type="transmembrane region" description="Helical" evidence="24">
    <location>
        <begin position="12"/>
        <end position="34"/>
    </location>
</feature>
<dbReference type="PANTHER" id="PTHR10037:SF192">
    <property type="entry name" value="VOLTAGE-DEPENDENT T-TYPE CALCIUM CHANNEL SUBUNIT ALPHA-1H"/>
    <property type="match status" value="1"/>
</dbReference>
<dbReference type="GO" id="GO:0045956">
    <property type="term" value="P:positive regulation of calcium ion-dependent exocytosis"/>
    <property type="evidence" value="ECO:0007669"/>
    <property type="project" value="TreeGrafter"/>
</dbReference>
<feature type="region of interest" description="Disordered" evidence="23">
    <location>
        <begin position="1613"/>
        <end position="1639"/>
    </location>
</feature>
<feature type="region of interest" description="Disordered" evidence="23">
    <location>
        <begin position="932"/>
        <end position="953"/>
    </location>
</feature>
<dbReference type="Pfam" id="PF00520">
    <property type="entry name" value="Ion_trans"/>
    <property type="match status" value="4"/>
</dbReference>
<keyword evidence="6 24" id="KW-0812">Transmembrane</keyword>
<dbReference type="PANTHER" id="PTHR10037">
    <property type="entry name" value="VOLTAGE-GATED CATION CHANNEL CALCIUM AND SODIUM"/>
    <property type="match status" value="1"/>
</dbReference>
<dbReference type="GO" id="GO:0043005">
    <property type="term" value="C:neuron projection"/>
    <property type="evidence" value="ECO:0007669"/>
    <property type="project" value="TreeGrafter"/>
</dbReference>
<feature type="region of interest" description="Disordered" evidence="23">
    <location>
        <begin position="259"/>
        <end position="286"/>
    </location>
</feature>
<evidence type="ECO:0000256" key="5">
    <source>
        <dbReference type="ARBA" id="ARBA00022673"/>
    </source>
</evidence>
<evidence type="ECO:0000313" key="27">
    <source>
        <dbReference type="Proteomes" id="UP000516260"/>
    </source>
</evidence>
<evidence type="ECO:0000256" key="14">
    <source>
        <dbReference type="ARBA" id="ARBA00023136"/>
    </source>
</evidence>
<dbReference type="Gene3D" id="1.10.287.70">
    <property type="match status" value="4"/>
</dbReference>
<evidence type="ECO:0000256" key="9">
    <source>
        <dbReference type="ARBA" id="ARBA00022833"/>
    </source>
</evidence>
<dbReference type="GO" id="GO:0005891">
    <property type="term" value="C:voltage-gated calcium channel complex"/>
    <property type="evidence" value="ECO:0007669"/>
    <property type="project" value="InterPro"/>
</dbReference>
<feature type="compositionally biased region" description="Pro residues" evidence="23">
    <location>
        <begin position="1714"/>
        <end position="1732"/>
    </location>
</feature>
<keyword evidence="14 24" id="KW-0472">Membrane</keyword>
<keyword evidence="3" id="KW-1003">Cell membrane</keyword>
<feature type="compositionally biased region" description="Pro residues" evidence="23">
    <location>
        <begin position="1794"/>
        <end position="1831"/>
    </location>
</feature>
<evidence type="ECO:0000256" key="13">
    <source>
        <dbReference type="ARBA" id="ARBA00023065"/>
    </source>
</evidence>
<feature type="transmembrane region" description="Helical" evidence="24">
    <location>
        <begin position="535"/>
        <end position="558"/>
    </location>
</feature>
<feature type="compositionally biased region" description="Basic and acidic residues" evidence="23">
    <location>
        <begin position="871"/>
        <end position="881"/>
    </location>
</feature>
<comment type="subcellular location">
    <subcellularLocation>
        <location evidence="1">Cell membrane</location>
        <topology evidence="1">Multi-pass membrane protein</topology>
    </subcellularLocation>
</comment>
<feature type="compositionally biased region" description="Pro residues" evidence="23">
    <location>
        <begin position="1764"/>
        <end position="1781"/>
    </location>
</feature>
<keyword evidence="13" id="KW-0406">Ion transport</keyword>
<feature type="domain" description="Ion transport" evidence="25">
    <location>
        <begin position="1341"/>
        <end position="1596"/>
    </location>
</feature>
<dbReference type="GO" id="GO:0008332">
    <property type="term" value="F:low voltage-gated calcium channel activity"/>
    <property type="evidence" value="ECO:0007669"/>
    <property type="project" value="TreeGrafter"/>
</dbReference>
<evidence type="ECO:0000256" key="21">
    <source>
        <dbReference type="ARBA" id="ARBA00069349"/>
    </source>
</evidence>
<evidence type="ECO:0000256" key="20">
    <source>
        <dbReference type="ARBA" id="ARBA00063857"/>
    </source>
</evidence>
<dbReference type="InterPro" id="IPR005821">
    <property type="entry name" value="Ion_trans_dom"/>
</dbReference>
<proteinExistence type="inferred from homology"/>
<keyword evidence="16" id="KW-0407">Ion channel</keyword>
<evidence type="ECO:0000256" key="24">
    <source>
        <dbReference type="SAM" id="Phobius"/>
    </source>
</evidence>
<feature type="compositionally biased region" description="Low complexity" evidence="23">
    <location>
        <begin position="836"/>
        <end position="866"/>
    </location>
</feature>
<feature type="transmembrane region" description="Helical" evidence="24">
    <location>
        <begin position="1471"/>
        <end position="1492"/>
    </location>
</feature>
<feature type="compositionally biased region" description="Polar residues" evidence="23">
    <location>
        <begin position="1685"/>
        <end position="1699"/>
    </location>
</feature>
<evidence type="ECO:0000256" key="10">
    <source>
        <dbReference type="ARBA" id="ARBA00022837"/>
    </source>
</evidence>
<feature type="region of interest" description="Disordered" evidence="23">
    <location>
        <begin position="788"/>
        <end position="807"/>
    </location>
</feature>
<comment type="caution">
    <text evidence="26">The sequence shown here is derived from an EMBL/GenBank/DDBJ whole genome shotgun (WGS) entry which is preliminary data.</text>
</comment>
<evidence type="ECO:0000256" key="3">
    <source>
        <dbReference type="ARBA" id="ARBA00022475"/>
    </source>
</evidence>
<feature type="transmembrane region" description="Helical" evidence="24">
    <location>
        <begin position="1140"/>
        <end position="1162"/>
    </location>
</feature>
<reference evidence="26 27" key="1">
    <citation type="submission" date="2019-04" db="EMBL/GenBank/DDBJ databases">
        <title>The sequence and de novo assembly of Takifugu bimaculatus genome using PacBio and Hi-C technologies.</title>
        <authorList>
            <person name="Xu P."/>
            <person name="Liu B."/>
            <person name="Zhou Z."/>
        </authorList>
    </citation>
    <scope>NUCLEOTIDE SEQUENCE [LARGE SCALE GENOMIC DNA]</scope>
    <source>
        <strain evidence="26">TB-2018</strain>
        <tissue evidence="26">Muscle</tissue>
    </source>
</reference>
<feature type="domain" description="Ion transport" evidence="25">
    <location>
        <begin position="1003"/>
        <end position="1275"/>
    </location>
</feature>
<gene>
    <name evidence="26" type="ORF">fugu_015391</name>
</gene>
<dbReference type="GO" id="GO:0046872">
    <property type="term" value="F:metal ion binding"/>
    <property type="evidence" value="ECO:0007669"/>
    <property type="project" value="UniProtKB-KW"/>
</dbReference>
<dbReference type="FunFam" id="1.10.287.70:FF:000053">
    <property type="entry name" value="Voltage-dependent T-type calcium channel subunit alpha"/>
    <property type="match status" value="1"/>
</dbReference>
<feature type="compositionally biased region" description="Gly residues" evidence="23">
    <location>
        <begin position="266"/>
        <end position="278"/>
    </location>
</feature>
<feature type="transmembrane region" description="Helical" evidence="24">
    <location>
        <begin position="1340"/>
        <end position="1360"/>
    </location>
</feature>
<evidence type="ECO:0000256" key="19">
    <source>
        <dbReference type="ARBA" id="ARBA00060984"/>
    </source>
</evidence>
<feature type="compositionally biased region" description="Basic and acidic residues" evidence="23">
    <location>
        <begin position="1922"/>
        <end position="1931"/>
    </location>
</feature>
<keyword evidence="12 24" id="KW-1133">Transmembrane helix</keyword>
<feature type="transmembrane region" description="Helical" evidence="24">
    <location>
        <begin position="138"/>
        <end position="159"/>
    </location>
</feature>
<dbReference type="FunFam" id="1.20.120.350:FF:000009">
    <property type="entry name" value="Voltage-dependent T-type calcium channel subunit alpha"/>
    <property type="match status" value="1"/>
</dbReference>
<feature type="transmembrane region" description="Helical" evidence="24">
    <location>
        <begin position="1241"/>
        <end position="1265"/>
    </location>
</feature>
<feature type="region of interest" description="Disordered" evidence="23">
    <location>
        <begin position="1678"/>
        <end position="2098"/>
    </location>
</feature>
<dbReference type="InterPro" id="IPR043203">
    <property type="entry name" value="VGCC_Ca_Na"/>
</dbReference>
<keyword evidence="27" id="KW-1185">Reference proteome</keyword>
<evidence type="ECO:0000256" key="6">
    <source>
        <dbReference type="ARBA" id="ARBA00022692"/>
    </source>
</evidence>
<dbReference type="Proteomes" id="UP000516260">
    <property type="component" value="Chromosome 16"/>
</dbReference>
<evidence type="ECO:0000256" key="12">
    <source>
        <dbReference type="ARBA" id="ARBA00022989"/>
    </source>
</evidence>
<dbReference type="EMBL" id="SWLE01000008">
    <property type="protein sequence ID" value="TNM97235.1"/>
    <property type="molecule type" value="Genomic_DNA"/>
</dbReference>
<feature type="compositionally biased region" description="Basic and acidic residues" evidence="23">
    <location>
        <begin position="732"/>
        <end position="745"/>
    </location>
</feature>
<evidence type="ECO:0000256" key="4">
    <source>
        <dbReference type="ARBA" id="ARBA00022568"/>
    </source>
</evidence>
<feature type="region of interest" description="Disordered" evidence="23">
    <location>
        <begin position="732"/>
        <end position="754"/>
    </location>
</feature>
<evidence type="ECO:0000256" key="8">
    <source>
        <dbReference type="ARBA" id="ARBA00022737"/>
    </source>
</evidence>
<evidence type="ECO:0000256" key="22">
    <source>
        <dbReference type="ARBA" id="ARBA00078682"/>
    </source>
</evidence>
<evidence type="ECO:0000256" key="23">
    <source>
        <dbReference type="SAM" id="MobiDB-lite"/>
    </source>
</evidence>
<feature type="transmembrane region" description="Helical" evidence="24">
    <location>
        <begin position="1043"/>
        <end position="1064"/>
    </location>
</feature>
<feature type="transmembrane region" description="Helical" evidence="24">
    <location>
        <begin position="1564"/>
        <end position="1585"/>
    </location>
</feature>
<feature type="compositionally biased region" description="Polar residues" evidence="23">
    <location>
        <begin position="1992"/>
        <end position="2010"/>
    </location>
</feature>
<keyword evidence="10" id="KW-0106">Calcium</keyword>
<comment type="subunit">
    <text evidence="20">Interacts (via N-terminal cytoplasmic domain) with STAC.</text>
</comment>
<dbReference type="FunFam" id="1.10.287.70:FF:000014">
    <property type="entry name" value="Voltage-dependent T-type calcium channel subunit alpha"/>
    <property type="match status" value="1"/>
</dbReference>
<dbReference type="SUPFAM" id="SSF81324">
    <property type="entry name" value="Voltage-gated potassium channels"/>
    <property type="match status" value="4"/>
</dbReference>
<feature type="transmembrane region" description="Helical" evidence="24">
    <location>
        <begin position="700"/>
        <end position="723"/>
    </location>
</feature>
<organism evidence="26 27">
    <name type="scientific">Takifugu bimaculatus</name>
    <dbReference type="NCBI Taxonomy" id="433685"/>
    <lineage>
        <taxon>Eukaryota</taxon>
        <taxon>Metazoa</taxon>
        <taxon>Chordata</taxon>
        <taxon>Craniata</taxon>
        <taxon>Vertebrata</taxon>
        <taxon>Euteleostomi</taxon>
        <taxon>Actinopterygii</taxon>
        <taxon>Neopterygii</taxon>
        <taxon>Teleostei</taxon>
        <taxon>Neoteleostei</taxon>
        <taxon>Acanthomorphata</taxon>
        <taxon>Eupercaria</taxon>
        <taxon>Tetraodontiformes</taxon>
        <taxon>Tetradontoidea</taxon>
        <taxon>Tetraodontidae</taxon>
        <taxon>Takifugu</taxon>
    </lineage>
</organism>
<evidence type="ECO:0000256" key="18">
    <source>
        <dbReference type="ARBA" id="ARBA00055553"/>
    </source>
</evidence>
<feature type="domain" description="Ion transport" evidence="25">
    <location>
        <begin position="501"/>
        <end position="729"/>
    </location>
</feature>
<evidence type="ECO:0000256" key="7">
    <source>
        <dbReference type="ARBA" id="ARBA00022723"/>
    </source>
</evidence>
<dbReference type="InterPro" id="IPR005445">
    <property type="entry name" value="VDCC_T_a1"/>
</dbReference>
<feature type="transmembrane region" description="Helical" evidence="24">
    <location>
        <begin position="1076"/>
        <end position="1095"/>
    </location>
</feature>
<dbReference type="PRINTS" id="PR01629">
    <property type="entry name" value="TVDCCALPHA1"/>
</dbReference>
<keyword evidence="5" id="KW-0107">Calcium channel</keyword>
<accession>A0A4Z2BYJ2</accession>
<dbReference type="FunFam" id="1.10.287.70:FF:000018">
    <property type="entry name" value="Voltage-dependent T-type calcium channel subunit alpha"/>
    <property type="match status" value="1"/>
</dbReference>
<keyword evidence="11" id="KW-0851">Voltage-gated channel</keyword>
<feature type="compositionally biased region" description="Polar residues" evidence="23">
    <location>
        <begin position="932"/>
        <end position="942"/>
    </location>
</feature>
<evidence type="ECO:0000259" key="25">
    <source>
        <dbReference type="Pfam" id="PF00520"/>
    </source>
</evidence>
<evidence type="ECO:0000256" key="2">
    <source>
        <dbReference type="ARBA" id="ARBA00022448"/>
    </source>
</evidence>
<dbReference type="FunFam" id="1.20.120.350:FF:000007">
    <property type="entry name" value="Voltage-dependent T-type calcium channel subunit alpha"/>
    <property type="match status" value="1"/>
</dbReference>
<dbReference type="GO" id="GO:0086010">
    <property type="term" value="P:membrane depolarization during action potential"/>
    <property type="evidence" value="ECO:0007669"/>
    <property type="project" value="TreeGrafter"/>
</dbReference>
<name>A0A4Z2BYJ2_9TELE</name>
<feature type="domain" description="Ion transport" evidence="25">
    <location>
        <begin position="1"/>
        <end position="201"/>
    </location>
</feature>
<feature type="region of interest" description="Disordered" evidence="23">
    <location>
        <begin position="817"/>
        <end position="895"/>
    </location>
</feature>
<dbReference type="Gene3D" id="1.20.120.350">
    <property type="entry name" value="Voltage-gated potassium channels. Chain C"/>
    <property type="match status" value="3"/>
</dbReference>
<dbReference type="GO" id="GO:0005248">
    <property type="term" value="F:voltage-gated sodium channel activity"/>
    <property type="evidence" value="ECO:0007669"/>
    <property type="project" value="TreeGrafter"/>
</dbReference>
<sequence length="2164" mass="242301">MRILVTLLLDTLPMLGNVLLLCFFVFFIFGIVGVQLWAGLLRNRCFLDDGIRTTYNLSISPYYVTEEDSPFICSAPRENGMLRCHDVPAYAEGGVECSAAVGTASVNGCVNWNQYYNVCQPGDHNPHKGAVNFDNIGYAWIAIFQVITLEGWVDIMYYVMDAHSFYNFIYFILLIIVGSFFMINLCLVVIATQFSETKQRENALMREQRARYMSNDSTLASYSEPGSCYEEMLRYISHLYRKLRRRLQRIYAGWHSKRRKKVNPNGSGGGGNNGGNGHGHSSSRGCGSLGPGNALWLRPIHNLLQHHQHQHCRLSNGGQHAVAVSAEDVDGGIRGGEELEMSSLPVRRGSTNENNGRNSAMATQGVGTLLGRLNGGMNYPTILPSFVCSHSSKTPPPHSQQCQARRRRLLFQLAGVVPSPLLLELLSCPLCARSLETLELELGDLEGGRGEADGLHDFPQGGDLRGRRGRGRRQGVLEYRNGVVRAWVGFREKLKRIVESKYFNRGIMIAILVNTLSMGIEYHEQPEELTDILEISNIVFTSMFVLEMGFMLLAFGLFGYIRNPYNIFDSIIVIISVWEIIGQSDGGLSVLRTFRLLRVLKLVRFLPALRRQLVVLMKTMDNVATFCMLLMLFIFTFSILGMHLFGCKFSFRTESGDTIPDRKNFDSLLWAIVTVFQILTQEDWNVVLYNGMASTSPWAALYFVALMTFGNYVLFNLLVAILVEGFQAEGDANRSESDDEKKSNNSEEDEKVEQFRDTELKMYSLMMTANGHIDPHGTVAPPIIMRTAATPMPTPKSSLGPESMLGDDLMYRDWGDRRESRRGSSTSMEPLAYDQRSLALSSPGRRSPLPPRSWGSRRSSWNSLGRAPSLKRRDTSGERESLLSGEGGEEDSGEHVAEVAANNRLWPEPLELLQASTLCPAMVAESGDCNGRTLTYDPNINPDTKDDSSPEEDMDDDSSLCYWIKKELHNLKPRWCKEHEDWTLYLFSPESQCRAWCQSVISHKLFDHVVLVFIFLNCITIALERPDIQPHSTERVFLSVSNYVFTVIFLAEMAVKVVALGFCFGTQTYLQSSWNVLDGLLVFVSLVDILVSLAYTGGNRILGILRVLRLLRTLRPLRVISRAPGLKLVVETLITSLRPIGNIVLICCAFFIVFGILGVQLFKGKFYHCEGLDTKNITNKSDCFQANYRWIRRKYNFDNLIQALMTLFVLSCKDGWVNIMYDGLDAVGVDQQPVRNHNPWMLLYFISFLLIVSFFVLNMFVGVVVENFHKCRQDQEEEEARLREEKRLKMIEKKRRTHPRQAPFKACKHEGDVIVHEHANATISCYIWTRGYGLPLSHMYHYLDLFITIIICINVFTMSIEHYNQPQYLEEVLKYCNYVFTFIFVIEALAQACGFRHTEVLQGQVRWNQLDIGIVALSIMGITLEELKLSAALPINPTIIRIMRVLRIARVLKLLKMAKGMRALLDTVMQALPQVGNLGLLFMLLFFIYAALGVELFGKLECNDNNPCEGLSRHATFENFGMAFLTLFRVSTGDNWNGIMKDTLRECRPEDRHCLTYLPWVSPIYFVTFVLMAQFVLVNVVVAVLMKHLEESNKEAKEDAEMDAEIALEMAMEQQQRRSSMASSHSSVEGTYEEELHCIDRDQLSPRKMSVSRMHSLPNDSYMFRPVRPASAPYPLEEVEHSPQHQHSGSVTSVHSQPCESRVLLQVPDVSPVHPRPPLNLTPPRIAPPTSSPSPRSLRRQAALKVDSVESPQGGDQLDRPHPHQLPPVSPRTPAPSPLHPPSLSSHPGLSLPPCSPFTLPRPPPSPLPPPPASPALLLPPPPSPRLPLRPPSLRRPRPPSATSFCDAADEEVSHITSSAQQRWQDEGAAGQGGRGRTGRSHSLSPFASPHAHDSRSNTSSPLPALPPSSSRSALSLLGTGSKDRDFKKGFSADNQGFLEKPKPLSAGFPEDQRRHSIEEREHRQMASPPQLADCSTMLRRRTPSYDLTPHAQPSAQDTPTDSPACTPTASPMHAVLSPARIPLTPLRGSTPTPAYSPSTPTHPSHPDHPEHLHPAPRSSPPLQHAFPTDKCPPPCRQALPADRGVHAPPPVHLRPTTVGVHERPVGRRLGHLLFPVRQQAGDGRRIQRKESEDRPMNVQRCLQGSGSEFISAAGAEGPQDDFG</sequence>
<evidence type="ECO:0000256" key="16">
    <source>
        <dbReference type="ARBA" id="ARBA00023303"/>
    </source>
</evidence>
<evidence type="ECO:0000256" key="1">
    <source>
        <dbReference type="ARBA" id="ARBA00004651"/>
    </source>
</evidence>
<keyword evidence="9" id="KW-0862">Zinc</keyword>
<keyword evidence="4" id="KW-0109">Calcium transport</keyword>
<feature type="transmembrane region" description="Helical" evidence="24">
    <location>
        <begin position="623"/>
        <end position="645"/>
    </location>
</feature>
<dbReference type="GO" id="GO:0001518">
    <property type="term" value="C:voltage-gated sodium channel complex"/>
    <property type="evidence" value="ECO:0007669"/>
    <property type="project" value="TreeGrafter"/>
</dbReference>
<evidence type="ECO:0000256" key="17">
    <source>
        <dbReference type="ARBA" id="ARBA00036634"/>
    </source>
</evidence>
<feature type="compositionally biased region" description="Low complexity" evidence="23">
    <location>
        <begin position="1782"/>
        <end position="1793"/>
    </location>
</feature>
<dbReference type="GO" id="GO:0070509">
    <property type="term" value="P:calcium ion import"/>
    <property type="evidence" value="ECO:0007669"/>
    <property type="project" value="TreeGrafter"/>
</dbReference>
<feature type="compositionally biased region" description="Basic and acidic residues" evidence="23">
    <location>
        <begin position="2045"/>
        <end position="2054"/>
    </location>
</feature>
<dbReference type="InterPro" id="IPR027359">
    <property type="entry name" value="Volt_channel_dom_sf"/>
</dbReference>
<keyword evidence="2" id="KW-0813">Transport</keyword>
<keyword evidence="8" id="KW-0677">Repeat</keyword>
<comment type="function">
    <text evidence="18">Voltage-sensitive calcium channel that gives rise to T-type calcium currents. T-type calcium channels belong to the 'low-voltage activated (LVA)' group. A particularity of this type of channel is an opening at quite negative potentials, and a voltage-dependent inactivation. T-type channels serve pacemaking functions in both central neurons and cardiac nodal cells and support calcium signaling in secretory cells and vascular smooth muscle. They may also be involved in the modulation of firing patterns of neurons. In the adrenal zona glomerulosa, participates in the signaling pathway leading to aldosterone production in response to either AGT/angiotensin II, or hyperkalemia.</text>
</comment>
<feature type="transmembrane region" description="Helical" evidence="24">
    <location>
        <begin position="165"/>
        <end position="190"/>
    </location>
</feature>